<dbReference type="AlphaFoldDB" id="A0A037ZG86"/>
<comment type="subcellular location">
    <subcellularLocation>
        <location evidence="1">Cell membrane</location>
        <topology evidence="1">Peripheral membrane protein</topology>
    </subcellularLocation>
</comment>
<dbReference type="PANTHER" id="PTHR43790:SF9">
    <property type="entry name" value="GALACTOFURANOSE TRANSPORTER ATP-BINDING PROTEIN YTFR"/>
    <property type="match status" value="1"/>
</dbReference>
<dbReference type="PROSITE" id="PS50893">
    <property type="entry name" value="ABC_TRANSPORTER_2"/>
    <property type="match status" value="2"/>
</dbReference>
<dbReference type="SMART" id="SM00382">
    <property type="entry name" value="AAA"/>
    <property type="match status" value="2"/>
</dbReference>
<dbReference type="GO" id="GO:0016887">
    <property type="term" value="F:ATP hydrolysis activity"/>
    <property type="evidence" value="ECO:0007669"/>
    <property type="project" value="InterPro"/>
</dbReference>
<evidence type="ECO:0000313" key="12">
    <source>
        <dbReference type="Proteomes" id="UP000026249"/>
    </source>
</evidence>
<accession>A0A037ZG86</accession>
<evidence type="ECO:0000256" key="9">
    <source>
        <dbReference type="ARBA" id="ARBA00023136"/>
    </source>
</evidence>
<keyword evidence="9" id="KW-0472">Membrane</keyword>
<dbReference type="PROSITE" id="PS00211">
    <property type="entry name" value="ABC_TRANSPORTER_1"/>
    <property type="match status" value="1"/>
</dbReference>
<dbReference type="GO" id="GO:0005524">
    <property type="term" value="F:ATP binding"/>
    <property type="evidence" value="ECO:0007669"/>
    <property type="project" value="UniProtKB-KW"/>
</dbReference>
<dbReference type="InterPro" id="IPR003593">
    <property type="entry name" value="AAA+_ATPase"/>
</dbReference>
<evidence type="ECO:0000256" key="7">
    <source>
        <dbReference type="ARBA" id="ARBA00022840"/>
    </source>
</evidence>
<evidence type="ECO:0000256" key="4">
    <source>
        <dbReference type="ARBA" id="ARBA00022597"/>
    </source>
</evidence>
<keyword evidence="6" id="KW-0547">Nucleotide-binding</keyword>
<keyword evidence="12" id="KW-1185">Reference proteome</keyword>
<evidence type="ECO:0000256" key="8">
    <source>
        <dbReference type="ARBA" id="ARBA00022967"/>
    </source>
</evidence>
<feature type="domain" description="ABC transporter" evidence="10">
    <location>
        <begin position="260"/>
        <end position="508"/>
    </location>
</feature>
<dbReference type="GO" id="GO:0005886">
    <property type="term" value="C:plasma membrane"/>
    <property type="evidence" value="ECO:0007669"/>
    <property type="project" value="UniProtKB-SubCell"/>
</dbReference>
<reference evidence="11 12" key="1">
    <citation type="submission" date="2014-03" db="EMBL/GenBank/DDBJ databases">
        <title>Draft Genome Sequence of Actibacterium mucosum KCTC 23349, a Marine Alphaproteobacterium with Complex Ionic Requirements Isolated from Mediterranean Seawater at Malvarrosa Beach, Valencia, Spain.</title>
        <authorList>
            <person name="Arahal D.R."/>
            <person name="Shao Z."/>
            <person name="Lai Q."/>
            <person name="Pujalte M.J."/>
        </authorList>
    </citation>
    <scope>NUCLEOTIDE SEQUENCE [LARGE SCALE GENOMIC DNA]</scope>
    <source>
        <strain evidence="11 12">KCTC 23349</strain>
    </source>
</reference>
<keyword evidence="2" id="KW-0813">Transport</keyword>
<feature type="domain" description="ABC transporter" evidence="10">
    <location>
        <begin position="5"/>
        <end position="243"/>
    </location>
</feature>
<keyword evidence="4" id="KW-0762">Sugar transport</keyword>
<dbReference type="CDD" id="cd03215">
    <property type="entry name" value="ABC_Carb_Monos_II"/>
    <property type="match status" value="1"/>
</dbReference>
<dbReference type="InterPro" id="IPR027417">
    <property type="entry name" value="P-loop_NTPase"/>
</dbReference>
<dbReference type="OrthoDB" id="9805029at2"/>
<keyword evidence="3" id="KW-1003">Cell membrane</keyword>
<organism evidence="11 12">
    <name type="scientific">Actibacterium mucosum KCTC 23349</name>
    <dbReference type="NCBI Taxonomy" id="1454373"/>
    <lineage>
        <taxon>Bacteria</taxon>
        <taxon>Pseudomonadati</taxon>
        <taxon>Pseudomonadota</taxon>
        <taxon>Alphaproteobacteria</taxon>
        <taxon>Rhodobacterales</taxon>
        <taxon>Roseobacteraceae</taxon>
        <taxon>Actibacterium</taxon>
    </lineage>
</organism>
<evidence type="ECO:0000256" key="5">
    <source>
        <dbReference type="ARBA" id="ARBA00022737"/>
    </source>
</evidence>
<dbReference type="CDD" id="cd03216">
    <property type="entry name" value="ABC_Carb_Monos_I"/>
    <property type="match status" value="1"/>
</dbReference>
<dbReference type="Gene3D" id="3.40.50.300">
    <property type="entry name" value="P-loop containing nucleotide triphosphate hydrolases"/>
    <property type="match status" value="2"/>
</dbReference>
<evidence type="ECO:0000256" key="3">
    <source>
        <dbReference type="ARBA" id="ARBA00022475"/>
    </source>
</evidence>
<evidence type="ECO:0000256" key="2">
    <source>
        <dbReference type="ARBA" id="ARBA00022448"/>
    </source>
</evidence>
<keyword evidence="5" id="KW-0677">Repeat</keyword>
<dbReference type="Pfam" id="PF00005">
    <property type="entry name" value="ABC_tran"/>
    <property type="match status" value="2"/>
</dbReference>
<dbReference type="InterPro" id="IPR050107">
    <property type="entry name" value="ABC_carbohydrate_import_ATPase"/>
</dbReference>
<evidence type="ECO:0000256" key="6">
    <source>
        <dbReference type="ARBA" id="ARBA00022741"/>
    </source>
</evidence>
<keyword evidence="7" id="KW-0067">ATP-binding</keyword>
<sequence>MTPALQMTNVTKRYGAVVALEDVSLDVRPGEILGLCGENGAGKSTLMKCLSGSIYARDFDGEIALGGEVVRFGSTLEAERAGIEMIYQEVSLHLDLSIAENIYLGRMPTRGAGLIDWPAVYRGAREALAMVGLELNPRATVRGLSTSQQQMIAIARSVIRGPKILVLDEPTSALTATEADKLFKILHNLRDRGVACIYISHKMDEVFALCDRITVLRDGRFVATHKVADVATDQVIADMVGRQLDALYVHNAPMPGRELLRLEDIDVRHPTRADRLLVEGASLTLRAGEIVGLFGLVGAGRSELMSAVFDGSYRQTGRRQGRVFVRGDEVVIRSPADAINHQIAMLTEDRKVSGFVGTMNITRNITLAALNRVARGGVIDGGAERSLAHDLATRLSLKAAGLRASVLSLSGGNQQKVVLSKWLASEPQILILDEPTRGIDVGAKAEIYRLMSELANKGLGIILISSEMPELLAMSDRVVVLGEGRVQGTFDRAEITQDKLLQAASGQPGVAA</sequence>
<proteinExistence type="predicted"/>
<name>A0A037ZG86_9RHOB</name>
<dbReference type="InterPro" id="IPR017871">
    <property type="entry name" value="ABC_transporter-like_CS"/>
</dbReference>
<dbReference type="STRING" id="1454373.ACMU_12190"/>
<dbReference type="RefSeq" id="WP_035259250.1">
    <property type="nucleotide sequence ID" value="NZ_JFKE01000004.1"/>
</dbReference>
<dbReference type="PANTHER" id="PTHR43790">
    <property type="entry name" value="CARBOHYDRATE TRANSPORT ATP-BINDING PROTEIN MG119-RELATED"/>
    <property type="match status" value="1"/>
</dbReference>
<dbReference type="InterPro" id="IPR003439">
    <property type="entry name" value="ABC_transporter-like_ATP-bd"/>
</dbReference>
<gene>
    <name evidence="11" type="ORF">ACMU_12190</name>
</gene>
<evidence type="ECO:0000256" key="1">
    <source>
        <dbReference type="ARBA" id="ARBA00004202"/>
    </source>
</evidence>
<dbReference type="EMBL" id="JFKE01000004">
    <property type="protein sequence ID" value="KAJ55450.1"/>
    <property type="molecule type" value="Genomic_DNA"/>
</dbReference>
<comment type="caution">
    <text evidence="11">The sequence shown here is derived from an EMBL/GenBank/DDBJ whole genome shotgun (WGS) entry which is preliminary data.</text>
</comment>
<keyword evidence="8" id="KW-1278">Translocase</keyword>
<evidence type="ECO:0000259" key="10">
    <source>
        <dbReference type="PROSITE" id="PS50893"/>
    </source>
</evidence>
<evidence type="ECO:0000313" key="11">
    <source>
        <dbReference type="EMBL" id="KAJ55450.1"/>
    </source>
</evidence>
<dbReference type="SUPFAM" id="SSF52540">
    <property type="entry name" value="P-loop containing nucleoside triphosphate hydrolases"/>
    <property type="match status" value="2"/>
</dbReference>
<dbReference type="FunFam" id="3.40.50.300:FF:000127">
    <property type="entry name" value="Ribose import ATP-binding protein RbsA"/>
    <property type="match status" value="1"/>
</dbReference>
<protein>
    <recommendedName>
        <fullName evidence="10">ABC transporter domain-containing protein</fullName>
    </recommendedName>
</protein>
<dbReference type="Proteomes" id="UP000026249">
    <property type="component" value="Unassembled WGS sequence"/>
</dbReference>